<accession>A0ABS9HRF9</accession>
<evidence type="ECO:0000313" key="2">
    <source>
        <dbReference type="Proteomes" id="UP001430796"/>
    </source>
</evidence>
<reference evidence="1 2" key="3">
    <citation type="submission" date="2022-01" db="EMBL/GenBank/DDBJ databases">
        <authorList>
            <person name="Zhou L.Y."/>
        </authorList>
    </citation>
    <scope>NUCLEOTIDE SEQUENCE [LARGE SCALE GENOMIC DNA]</scope>
    <source>
        <strain evidence="1 2">TLK-CK17</strain>
    </source>
</reference>
<proteinExistence type="predicted"/>
<gene>
    <name evidence="1" type="ORF">L3V18_06910</name>
</gene>
<sequence length="135" mass="14900">MTQFALVKVCVDAGEDVFRHLKPCPDKGLIADASRSIFGESAQIYELTPNGCPFDDLYLSAQRGIADGLGVGSTELFSLLGRLRTSCVEIALWYGDSFLDLPVVSNWKDFNLALARDIELPAHETYLHYQPECNG</sequence>
<name>A0ABS9HRF9_9GAMM</name>
<dbReference type="EMBL" id="JAKJPO010000003">
    <property type="protein sequence ID" value="MCF7221519.1"/>
    <property type="molecule type" value="Genomic_DNA"/>
</dbReference>
<evidence type="ECO:0008006" key="3">
    <source>
        <dbReference type="Google" id="ProtNLM"/>
    </source>
</evidence>
<protein>
    <recommendedName>
        <fullName evidence="3">Haloacid dehalogenase-like hydrolase</fullName>
    </recommendedName>
</protein>
<keyword evidence="2" id="KW-1185">Reference proteome</keyword>
<reference evidence="1 2" key="2">
    <citation type="submission" date="2022-01" db="EMBL/GenBank/DDBJ databases">
        <title>Lysobacter chinensis sp. nov., a bacterium isolated from cow dung compost.</title>
        <authorList>
            <person name="Liu Y."/>
        </authorList>
    </citation>
    <scope>NUCLEOTIDE SEQUENCE [LARGE SCALE GENOMIC DNA]</scope>
    <source>
        <strain evidence="1 2">TLK-CK17</strain>
    </source>
</reference>
<reference evidence="2" key="1">
    <citation type="submission" date="2022-01" db="EMBL/GenBank/DDBJ databases">
        <title>Lysobacter chinensis sp. nov., a bacterium isolated from cow dung compost.</title>
        <authorList>
            <person name="Zhou L.Y."/>
        </authorList>
    </citation>
    <scope>NUCLEOTIDE SEQUENCE [LARGE SCALE GENOMIC DNA]</scope>
    <source>
        <strain evidence="2">TLK-CK17</strain>
    </source>
</reference>
<comment type="caution">
    <text evidence="1">The sequence shown here is derived from an EMBL/GenBank/DDBJ whole genome shotgun (WGS) entry which is preliminary data.</text>
</comment>
<organism evidence="1 2">
    <name type="scientific">Marilutibacter chinensis</name>
    <dbReference type="NCBI Taxonomy" id="2912247"/>
    <lineage>
        <taxon>Bacteria</taxon>
        <taxon>Pseudomonadati</taxon>
        <taxon>Pseudomonadota</taxon>
        <taxon>Gammaproteobacteria</taxon>
        <taxon>Lysobacterales</taxon>
        <taxon>Lysobacteraceae</taxon>
        <taxon>Marilutibacter</taxon>
    </lineage>
</organism>
<dbReference type="Proteomes" id="UP001430796">
    <property type="component" value="Unassembled WGS sequence"/>
</dbReference>
<evidence type="ECO:0000313" key="1">
    <source>
        <dbReference type="EMBL" id="MCF7221519.1"/>
    </source>
</evidence>